<gene>
    <name evidence="1" type="ORF">ASZ90_016326</name>
</gene>
<protein>
    <submittedName>
        <fullName evidence="1">Uncharacterized protein</fullName>
    </submittedName>
</protein>
<dbReference type="AlphaFoldDB" id="A0A0W8EYL4"/>
<reference evidence="1" key="1">
    <citation type="journal article" date="2015" name="Proc. Natl. Acad. Sci. U.S.A.">
        <title>Networks of energetic and metabolic interactions define dynamics in microbial communities.</title>
        <authorList>
            <person name="Embree M."/>
            <person name="Liu J.K."/>
            <person name="Al-Bassam M.M."/>
            <person name="Zengler K."/>
        </authorList>
    </citation>
    <scope>NUCLEOTIDE SEQUENCE</scope>
</reference>
<evidence type="ECO:0000313" key="1">
    <source>
        <dbReference type="EMBL" id="KUG13673.1"/>
    </source>
</evidence>
<organism evidence="1">
    <name type="scientific">hydrocarbon metagenome</name>
    <dbReference type="NCBI Taxonomy" id="938273"/>
    <lineage>
        <taxon>unclassified sequences</taxon>
        <taxon>metagenomes</taxon>
        <taxon>ecological metagenomes</taxon>
    </lineage>
</organism>
<accession>A0A0W8EYL4</accession>
<sequence length="167" mass="17718">MADFVQKTITKTAVRNLTAPIANATAFAAIPAAVLSTNPFGCTSYVVGGVTIDPVMKTKESYGARIVYEDDEAKIVGTVSVRAPSTASFATMKSEILGDAEMTAAMGGDPVNDAERETYSLTLKCHDPSGETYFVTFTRTEVRVSSYEDDAILATVESWADTVPALA</sequence>
<comment type="caution">
    <text evidence="1">The sequence shown here is derived from an EMBL/GenBank/DDBJ whole genome shotgun (WGS) entry which is preliminary data.</text>
</comment>
<name>A0A0W8EYL4_9ZZZZ</name>
<proteinExistence type="predicted"/>
<dbReference type="EMBL" id="LNQE01001709">
    <property type="protein sequence ID" value="KUG13673.1"/>
    <property type="molecule type" value="Genomic_DNA"/>
</dbReference>